<sequence length="46" mass="4972">MTSQKKTDLKEIGAQPAFERTMKARHLIMLSLGGVIGTGLFLTPAL</sequence>
<organism evidence="2">
    <name type="scientific">gut metagenome</name>
    <dbReference type="NCBI Taxonomy" id="749906"/>
    <lineage>
        <taxon>unclassified sequences</taxon>
        <taxon>metagenomes</taxon>
        <taxon>organismal metagenomes</taxon>
    </lineage>
</organism>
<evidence type="ECO:0000313" key="2">
    <source>
        <dbReference type="EMBL" id="EJW94552.1"/>
    </source>
</evidence>
<protein>
    <recommendedName>
        <fullName evidence="3">Amino acid permease</fullName>
    </recommendedName>
</protein>
<dbReference type="AlphaFoldDB" id="J9FYF3"/>
<dbReference type="EMBL" id="AMCI01006312">
    <property type="protein sequence ID" value="EJW94552.1"/>
    <property type="molecule type" value="Genomic_DNA"/>
</dbReference>
<keyword evidence="1" id="KW-0472">Membrane</keyword>
<comment type="caution">
    <text evidence="2">The sequence shown here is derived from an EMBL/GenBank/DDBJ whole genome shotgun (WGS) entry which is preliminary data.</text>
</comment>
<accession>J9FYF3</accession>
<evidence type="ECO:0000256" key="1">
    <source>
        <dbReference type="SAM" id="Phobius"/>
    </source>
</evidence>
<evidence type="ECO:0008006" key="3">
    <source>
        <dbReference type="Google" id="ProtNLM"/>
    </source>
</evidence>
<keyword evidence="1" id="KW-1133">Transmembrane helix</keyword>
<name>J9FYF3_9ZZZZ</name>
<gene>
    <name evidence="2" type="ORF">EVA_17341</name>
</gene>
<keyword evidence="1" id="KW-0812">Transmembrane</keyword>
<feature type="transmembrane region" description="Helical" evidence="1">
    <location>
        <begin position="27"/>
        <end position="45"/>
    </location>
</feature>
<proteinExistence type="predicted"/>
<reference evidence="2" key="1">
    <citation type="journal article" date="2012" name="PLoS ONE">
        <title>Gene sets for utilization of primary and secondary nutrition supplies in the distal gut of endangered iberian lynx.</title>
        <authorList>
            <person name="Alcaide M."/>
            <person name="Messina E."/>
            <person name="Richter M."/>
            <person name="Bargiela R."/>
            <person name="Peplies J."/>
            <person name="Huws S.A."/>
            <person name="Newbold C.J."/>
            <person name="Golyshin P.N."/>
            <person name="Simon M.A."/>
            <person name="Lopez G."/>
            <person name="Yakimov M.M."/>
            <person name="Ferrer M."/>
        </authorList>
    </citation>
    <scope>NUCLEOTIDE SEQUENCE</scope>
</reference>